<evidence type="ECO:0000313" key="6">
    <source>
        <dbReference type="EMBL" id="KAG2956779.1"/>
    </source>
</evidence>
<proteinExistence type="predicted"/>
<protein>
    <submittedName>
        <fullName evidence="4">Uncharacterized protein</fullName>
    </submittedName>
</protein>
<dbReference type="EMBL" id="RCMG01002741">
    <property type="protein sequence ID" value="KAG2806838.1"/>
    <property type="molecule type" value="Genomic_DNA"/>
</dbReference>
<comment type="caution">
    <text evidence="4">The sequence shown here is derived from an EMBL/GenBank/DDBJ whole genome shotgun (WGS) entry which is preliminary data.</text>
</comment>
<feature type="compositionally biased region" description="Polar residues" evidence="1">
    <location>
        <begin position="55"/>
        <end position="88"/>
    </location>
</feature>
<evidence type="ECO:0000256" key="1">
    <source>
        <dbReference type="SAM" id="MobiDB-lite"/>
    </source>
</evidence>
<dbReference type="EMBL" id="RCMV01003165">
    <property type="protein sequence ID" value="KAG3199689.1"/>
    <property type="molecule type" value="Genomic_DNA"/>
</dbReference>
<accession>A0A8T1A714</accession>
<feature type="non-terminal residue" evidence="4">
    <location>
        <position position="223"/>
    </location>
</feature>
<name>A0A8T1A714_9STRA</name>
<evidence type="ECO:0000313" key="7">
    <source>
        <dbReference type="EMBL" id="KAG3199689.1"/>
    </source>
</evidence>
<reference evidence="4" key="1">
    <citation type="submission" date="2018-10" db="EMBL/GenBank/DDBJ databases">
        <title>Effector identification in a new, highly contiguous assembly of the strawberry crown rot pathogen Phytophthora cactorum.</title>
        <authorList>
            <person name="Armitage A.D."/>
            <person name="Nellist C.F."/>
            <person name="Bates H."/>
            <person name="Vickerstaff R.J."/>
            <person name="Harrison R.J."/>
        </authorList>
    </citation>
    <scope>NUCLEOTIDE SEQUENCE</scope>
    <source>
        <strain evidence="3">15-7</strain>
        <strain evidence="4">4032</strain>
        <strain evidence="5">4040</strain>
        <strain evidence="6">P415</strain>
        <strain evidence="7">P421</strain>
    </source>
</reference>
<feature type="compositionally biased region" description="Low complexity" evidence="1">
    <location>
        <begin position="44"/>
        <end position="54"/>
    </location>
</feature>
<evidence type="ECO:0000313" key="5">
    <source>
        <dbReference type="EMBL" id="KAG2877969.1"/>
    </source>
</evidence>
<dbReference type="EMBL" id="RCML01002894">
    <property type="protein sequence ID" value="KAG2956779.1"/>
    <property type="molecule type" value="Genomic_DNA"/>
</dbReference>
<keyword evidence="2" id="KW-0732">Signal</keyword>
<dbReference type="EMBL" id="RCMI01002935">
    <property type="protein sequence ID" value="KAG2874229.1"/>
    <property type="molecule type" value="Genomic_DNA"/>
</dbReference>
<dbReference type="VEuPathDB" id="FungiDB:PC110_g11242"/>
<feature type="compositionally biased region" description="Low complexity" evidence="1">
    <location>
        <begin position="147"/>
        <end position="188"/>
    </location>
</feature>
<feature type="signal peptide" evidence="2">
    <location>
        <begin position="1"/>
        <end position="24"/>
    </location>
</feature>
<evidence type="ECO:0000313" key="8">
    <source>
        <dbReference type="Proteomes" id="UP000774804"/>
    </source>
</evidence>
<organism evidence="4 8">
    <name type="scientific">Phytophthora cactorum</name>
    <dbReference type="NCBI Taxonomy" id="29920"/>
    <lineage>
        <taxon>Eukaryota</taxon>
        <taxon>Sar</taxon>
        <taxon>Stramenopiles</taxon>
        <taxon>Oomycota</taxon>
        <taxon>Peronosporomycetes</taxon>
        <taxon>Peronosporales</taxon>
        <taxon>Peronosporaceae</taxon>
        <taxon>Phytophthora</taxon>
    </lineage>
</organism>
<feature type="compositionally biased region" description="Polar residues" evidence="1">
    <location>
        <begin position="95"/>
        <end position="130"/>
    </location>
</feature>
<dbReference type="AlphaFoldDB" id="A0A8T1A714"/>
<dbReference type="Proteomes" id="UP000736787">
    <property type="component" value="Unassembled WGS sequence"/>
</dbReference>
<dbReference type="Proteomes" id="UP000697107">
    <property type="component" value="Unassembled WGS sequence"/>
</dbReference>
<dbReference type="Proteomes" id="UP000760860">
    <property type="component" value="Unassembled WGS sequence"/>
</dbReference>
<feature type="chain" id="PRO_5036435301" evidence="2">
    <location>
        <begin position="25"/>
        <end position="223"/>
    </location>
</feature>
<gene>
    <name evidence="3" type="ORF">PC113_g24095</name>
    <name evidence="4" type="ORF">PC115_g24204</name>
    <name evidence="5" type="ORF">PC117_g26999</name>
    <name evidence="6" type="ORF">PC118_g24317</name>
    <name evidence="7" type="ORF">PC129_g24020</name>
</gene>
<dbReference type="Proteomes" id="UP000735874">
    <property type="component" value="Unassembled WGS sequence"/>
</dbReference>
<sequence>MRLYHVLLATAAALLASNNGFAVADEKCTIVTKAPEATPATPIGSSSYASSGSSVDTPVTQDSTAASDVGASQESSPDSPVQQFSNPGSDVGDSEASTSNADDTEQPASGSYTPSSVDASQNTDVASSAETAGDADQSLTFTEVPKATTVAPTAVSSSSASGSSSSSVPTTSNNSTTPSTSTTTADNSKLCAKPRIEITEVDVGAAVDANEDEAALKLVAIAA</sequence>
<feature type="region of interest" description="Disordered" evidence="1">
    <location>
        <begin position="37"/>
        <end position="190"/>
    </location>
</feature>
<dbReference type="Proteomes" id="UP000774804">
    <property type="component" value="Unassembled WGS sequence"/>
</dbReference>
<evidence type="ECO:0000313" key="3">
    <source>
        <dbReference type="EMBL" id="KAG2806838.1"/>
    </source>
</evidence>
<dbReference type="EMBL" id="RCMK01002872">
    <property type="protein sequence ID" value="KAG2877969.1"/>
    <property type="molecule type" value="Genomic_DNA"/>
</dbReference>
<evidence type="ECO:0000313" key="4">
    <source>
        <dbReference type="EMBL" id="KAG2874229.1"/>
    </source>
</evidence>
<evidence type="ECO:0000256" key="2">
    <source>
        <dbReference type="SAM" id="SignalP"/>
    </source>
</evidence>